<dbReference type="OrthoDB" id="2322499at2759"/>
<protein>
    <submittedName>
        <fullName evidence="1">Uncharacterized protein</fullName>
    </submittedName>
</protein>
<name>A0A9P6CXH9_9AGAR</name>
<dbReference type="Proteomes" id="UP000807469">
    <property type="component" value="Unassembled WGS sequence"/>
</dbReference>
<proteinExistence type="predicted"/>
<evidence type="ECO:0000313" key="1">
    <source>
        <dbReference type="EMBL" id="KAF9484131.1"/>
    </source>
</evidence>
<dbReference type="AlphaFoldDB" id="A0A9P6CXH9"/>
<gene>
    <name evidence="1" type="ORF">BDN70DRAFT_873027</name>
</gene>
<keyword evidence="2" id="KW-1185">Reference proteome</keyword>
<organism evidence="1 2">
    <name type="scientific">Pholiota conissans</name>
    <dbReference type="NCBI Taxonomy" id="109636"/>
    <lineage>
        <taxon>Eukaryota</taxon>
        <taxon>Fungi</taxon>
        <taxon>Dikarya</taxon>
        <taxon>Basidiomycota</taxon>
        <taxon>Agaricomycotina</taxon>
        <taxon>Agaricomycetes</taxon>
        <taxon>Agaricomycetidae</taxon>
        <taxon>Agaricales</taxon>
        <taxon>Agaricineae</taxon>
        <taxon>Strophariaceae</taxon>
        <taxon>Pholiota</taxon>
    </lineage>
</organism>
<sequence length="599" mass="68425">MRNFLTAEYTTFVWKRAYVTNLLPISHIFGNAEYPPECPPGVDIRHYTSVLFGETCMCCAAPKAHIVHCSALTRLCKSCAKVHLVPLYHVPYNEIMSLCRQCPSYNSNDRYDSYSSNCIFREEFETRKSAMRRLRGKARTNYSAAELAKRKQESITISQLLAWGIGLKNEKRPLDYHRVKWGRDRLDAEGYPHERYAEIAKHFFVAGRKSGIRGSFPFNDDGWDMIKDKVLPALESERQRRRRSYILNTFRGRIEYVYDLLEETLKAERKPWIHPSLSTVATSEPFSSTIRDNVRIADEDGDNEEDEEEDEDSTAKEALSGLADFVPGVLIKWRDEADQYLLNLLLEAPESAIDLAGGQMDRTPLELATTFFKCQFCAELISYPRILVHGCLKKRRHISSVDDIDVDVEPRVHGVPTVTEESTWHTISSWSGPTWIEAKQFISAHEAAANSARTILQDCAEDPDVVTFESMKDRDLLLECMCCASPEAGAPRHIMNWDMAILHDISVHHDDSDKIYSQRWSPVTSSSDRALVEARLNAKRSRKPPTKSYERCRHCDATVRVTTAANHLRRKHDIVSPASLQDHVYVLLDAPMKAYSVKI</sequence>
<dbReference type="EMBL" id="MU155147">
    <property type="protein sequence ID" value="KAF9484131.1"/>
    <property type="molecule type" value="Genomic_DNA"/>
</dbReference>
<evidence type="ECO:0000313" key="2">
    <source>
        <dbReference type="Proteomes" id="UP000807469"/>
    </source>
</evidence>
<comment type="caution">
    <text evidence="1">The sequence shown here is derived from an EMBL/GenBank/DDBJ whole genome shotgun (WGS) entry which is preliminary data.</text>
</comment>
<accession>A0A9P6CXH9</accession>
<reference evidence="1" key="1">
    <citation type="submission" date="2020-11" db="EMBL/GenBank/DDBJ databases">
        <authorList>
            <consortium name="DOE Joint Genome Institute"/>
            <person name="Ahrendt S."/>
            <person name="Riley R."/>
            <person name="Andreopoulos W."/>
            <person name="Labutti K."/>
            <person name="Pangilinan J."/>
            <person name="Ruiz-Duenas F.J."/>
            <person name="Barrasa J.M."/>
            <person name="Sanchez-Garcia M."/>
            <person name="Camarero S."/>
            <person name="Miyauchi S."/>
            <person name="Serrano A."/>
            <person name="Linde D."/>
            <person name="Babiker R."/>
            <person name="Drula E."/>
            <person name="Ayuso-Fernandez I."/>
            <person name="Pacheco R."/>
            <person name="Padilla G."/>
            <person name="Ferreira P."/>
            <person name="Barriuso J."/>
            <person name="Kellner H."/>
            <person name="Castanera R."/>
            <person name="Alfaro M."/>
            <person name="Ramirez L."/>
            <person name="Pisabarro A.G."/>
            <person name="Kuo A."/>
            <person name="Tritt A."/>
            <person name="Lipzen A."/>
            <person name="He G."/>
            <person name="Yan M."/>
            <person name="Ng V."/>
            <person name="Cullen D."/>
            <person name="Martin F."/>
            <person name="Rosso M.-N."/>
            <person name="Henrissat B."/>
            <person name="Hibbett D."/>
            <person name="Martinez A.T."/>
            <person name="Grigoriev I.V."/>
        </authorList>
    </citation>
    <scope>NUCLEOTIDE SEQUENCE</scope>
    <source>
        <strain evidence="1">CIRM-BRFM 674</strain>
    </source>
</reference>